<feature type="region of interest" description="Disordered" evidence="1">
    <location>
        <begin position="1"/>
        <end position="100"/>
    </location>
</feature>
<name>A0ABS5GC51_9BRAD</name>
<dbReference type="InterPro" id="IPR045468">
    <property type="entry name" value="DUF6496"/>
</dbReference>
<dbReference type="Pfam" id="PF20106">
    <property type="entry name" value="DUF6496"/>
    <property type="match status" value="1"/>
</dbReference>
<evidence type="ECO:0000313" key="2">
    <source>
        <dbReference type="EMBL" id="MBR1138918.1"/>
    </source>
</evidence>
<dbReference type="EMBL" id="JAFCLK010000024">
    <property type="protein sequence ID" value="MBR1138918.1"/>
    <property type="molecule type" value="Genomic_DNA"/>
</dbReference>
<evidence type="ECO:0000313" key="3">
    <source>
        <dbReference type="Proteomes" id="UP001314635"/>
    </source>
</evidence>
<dbReference type="Proteomes" id="UP001314635">
    <property type="component" value="Unassembled WGS sequence"/>
</dbReference>
<organism evidence="2 3">
    <name type="scientific">Bradyrhizobium denitrificans</name>
    <dbReference type="NCBI Taxonomy" id="2734912"/>
    <lineage>
        <taxon>Bacteria</taxon>
        <taxon>Pseudomonadati</taxon>
        <taxon>Pseudomonadota</taxon>
        <taxon>Alphaproteobacteria</taxon>
        <taxon>Hyphomicrobiales</taxon>
        <taxon>Nitrobacteraceae</taxon>
        <taxon>Bradyrhizobium</taxon>
    </lineage>
</organism>
<reference evidence="3" key="1">
    <citation type="journal article" date="2021" name="ISME J.">
        <title>Evolutionary origin and ecological implication of a unique nif island in free-living Bradyrhizobium lineages.</title>
        <authorList>
            <person name="Tao J."/>
        </authorList>
    </citation>
    <scope>NUCLEOTIDE SEQUENCE [LARGE SCALE GENOMIC DNA]</scope>
    <source>
        <strain evidence="3">SZCCT0094</strain>
    </source>
</reference>
<dbReference type="RefSeq" id="WP_172237597.1">
    <property type="nucleotide sequence ID" value="NZ_JABFDP010000016.1"/>
</dbReference>
<gene>
    <name evidence="2" type="ORF">JQ619_24430</name>
</gene>
<feature type="compositionally biased region" description="Basic residues" evidence="1">
    <location>
        <begin position="58"/>
        <end position="100"/>
    </location>
</feature>
<keyword evidence="3" id="KW-1185">Reference proteome</keyword>
<comment type="caution">
    <text evidence="2">The sequence shown here is derived from an EMBL/GenBank/DDBJ whole genome shotgun (WGS) entry which is preliminary data.</text>
</comment>
<sequence length="100" mass="10848">MARTARKYSKGASRDVERAMKKRKAGTLKSGGSGRKVKSRRQAIAIGLSEARREGKKVPPKKSARSAAKKTAKTASKTSRKKTAKKTSRKTTKKTSSKKG</sequence>
<evidence type="ECO:0008006" key="4">
    <source>
        <dbReference type="Google" id="ProtNLM"/>
    </source>
</evidence>
<accession>A0ABS5GC51</accession>
<evidence type="ECO:0000256" key="1">
    <source>
        <dbReference type="SAM" id="MobiDB-lite"/>
    </source>
</evidence>
<protein>
    <recommendedName>
        <fullName evidence="4">DNA-binding protein</fullName>
    </recommendedName>
</protein>
<proteinExistence type="predicted"/>